<evidence type="ECO:0000313" key="1">
    <source>
        <dbReference type="EMBL" id="PKI41479.1"/>
    </source>
</evidence>
<sequence>MGPKRAGRGRHRYGAVEDLADLNAPQPIVRSRMWTLVGTRMRTFGSRGLGVSTFPWRRVTDTREKELPLIILRPEGRGRISYPGLGQALDRLD</sequence>
<keyword evidence="2" id="KW-1185">Reference proteome</keyword>
<reference evidence="1 2" key="1">
    <citation type="submission" date="2017-11" db="EMBL/GenBank/DDBJ databases">
        <title>De-novo sequencing of pomegranate (Punica granatum L.) genome.</title>
        <authorList>
            <person name="Akparov Z."/>
            <person name="Amiraslanov A."/>
            <person name="Hajiyeva S."/>
            <person name="Abbasov M."/>
            <person name="Kaur K."/>
            <person name="Hamwieh A."/>
            <person name="Solovyev V."/>
            <person name="Salamov A."/>
            <person name="Braich B."/>
            <person name="Kosarev P."/>
            <person name="Mahmoud A."/>
            <person name="Hajiyev E."/>
            <person name="Babayeva S."/>
            <person name="Izzatullayeva V."/>
            <person name="Mammadov A."/>
            <person name="Mammadov A."/>
            <person name="Sharifova S."/>
            <person name="Ojaghi J."/>
            <person name="Eynullazada K."/>
            <person name="Bayramov B."/>
            <person name="Abdulazimova A."/>
            <person name="Shahmuradov I."/>
        </authorList>
    </citation>
    <scope>NUCLEOTIDE SEQUENCE [LARGE SCALE GENOMIC DNA]</scope>
    <source>
        <strain evidence="2">cv. AG2017</strain>
        <tissue evidence="1">Leaf</tissue>
    </source>
</reference>
<accession>A0A2I0IBV8</accession>
<evidence type="ECO:0000313" key="2">
    <source>
        <dbReference type="Proteomes" id="UP000233551"/>
    </source>
</evidence>
<comment type="caution">
    <text evidence="1">The sequence shown here is derived from an EMBL/GenBank/DDBJ whole genome shotgun (WGS) entry which is preliminary data.</text>
</comment>
<protein>
    <submittedName>
        <fullName evidence="1">Uncharacterized protein</fullName>
    </submittedName>
</protein>
<dbReference type="EMBL" id="PGOL01003363">
    <property type="protein sequence ID" value="PKI41479.1"/>
    <property type="molecule type" value="Genomic_DNA"/>
</dbReference>
<dbReference type="AlphaFoldDB" id="A0A2I0IBV8"/>
<proteinExistence type="predicted"/>
<organism evidence="1 2">
    <name type="scientific">Punica granatum</name>
    <name type="common">Pomegranate</name>
    <dbReference type="NCBI Taxonomy" id="22663"/>
    <lineage>
        <taxon>Eukaryota</taxon>
        <taxon>Viridiplantae</taxon>
        <taxon>Streptophyta</taxon>
        <taxon>Embryophyta</taxon>
        <taxon>Tracheophyta</taxon>
        <taxon>Spermatophyta</taxon>
        <taxon>Magnoliopsida</taxon>
        <taxon>eudicotyledons</taxon>
        <taxon>Gunneridae</taxon>
        <taxon>Pentapetalae</taxon>
        <taxon>rosids</taxon>
        <taxon>malvids</taxon>
        <taxon>Myrtales</taxon>
        <taxon>Lythraceae</taxon>
        <taxon>Punica</taxon>
    </lineage>
</organism>
<dbReference type="Proteomes" id="UP000233551">
    <property type="component" value="Unassembled WGS sequence"/>
</dbReference>
<name>A0A2I0IBV8_PUNGR</name>
<gene>
    <name evidence="1" type="ORF">CRG98_038126</name>
</gene>